<dbReference type="Gene3D" id="3.30.460.40">
    <property type="match status" value="1"/>
</dbReference>
<sequence length="64" mass="6983">MDGAAFPAEALAGHGFIAGTAVRCESAEWAVRCHTGYPARDVDRHDVPLLCRKFEIPLPESFEP</sequence>
<dbReference type="AlphaFoldDB" id="A0A7U9H8M4"/>
<keyword evidence="1" id="KW-0808">Transferase</keyword>
<proteinExistence type="predicted"/>
<reference evidence="2" key="1">
    <citation type="journal article" date="2013" name="Genome Biol. Evol.">
        <title>The genome sequence of Streptomyces lividans 66 reveals a novel tRNA-dependent peptide biosynthetic system within a metal-related genomic island.</title>
        <authorList>
            <person name="Cruz-Morales P."/>
            <person name="Vijgenboom E."/>
            <person name="Iruegas-Bocardo F."/>
            <person name="Girard G."/>
            <person name="Yanez-Guerra L.A."/>
            <person name="Ramos-Aboites H.E."/>
            <person name="Pernodet J.L."/>
            <person name="Anne J."/>
            <person name="van Wezel G.P."/>
            <person name="Barona-Gomez F."/>
        </authorList>
    </citation>
    <scope>NUCLEOTIDE SEQUENCE [LARGE SCALE GENOMIC DNA]</scope>
    <source>
        <strain evidence="2">1326</strain>
    </source>
</reference>
<accession>A0A7U9H8M4</accession>
<gene>
    <name evidence="1" type="ORF">SLI_0029</name>
</gene>
<dbReference type="InterPro" id="IPR019646">
    <property type="entry name" value="Aminoglyc_AdlTrfase"/>
</dbReference>
<dbReference type="EMBL" id="CM001889">
    <property type="protein sequence ID" value="EOY44748.1"/>
    <property type="molecule type" value="Genomic_DNA"/>
</dbReference>
<dbReference type="Pfam" id="PF10706">
    <property type="entry name" value="Aminoglyc_resit"/>
    <property type="match status" value="1"/>
</dbReference>
<dbReference type="Proteomes" id="UP000014062">
    <property type="component" value="Chromosome"/>
</dbReference>
<protein>
    <submittedName>
        <fullName evidence="1">Aminoglycoside nucleotidyltransferase</fullName>
    </submittedName>
</protein>
<organism evidence="1 2">
    <name type="scientific">Streptomyces lividans 1326</name>
    <dbReference type="NCBI Taxonomy" id="1200984"/>
    <lineage>
        <taxon>Bacteria</taxon>
        <taxon>Bacillati</taxon>
        <taxon>Actinomycetota</taxon>
        <taxon>Actinomycetes</taxon>
        <taxon>Kitasatosporales</taxon>
        <taxon>Streptomycetaceae</taxon>
        <taxon>Streptomyces</taxon>
    </lineage>
</organism>
<evidence type="ECO:0000313" key="1">
    <source>
        <dbReference type="EMBL" id="EOY44748.1"/>
    </source>
</evidence>
<evidence type="ECO:0000313" key="2">
    <source>
        <dbReference type="Proteomes" id="UP000014062"/>
    </source>
</evidence>
<name>A0A7U9H8M4_STRLI</name>
<dbReference type="GO" id="GO:0016740">
    <property type="term" value="F:transferase activity"/>
    <property type="evidence" value="ECO:0007669"/>
    <property type="project" value="UniProtKB-KW"/>
</dbReference>